<dbReference type="Gene3D" id="1.10.1760.20">
    <property type="match status" value="1"/>
</dbReference>
<protein>
    <recommendedName>
        <fullName evidence="3">histidine kinase</fullName>
        <ecNumber evidence="3">2.7.13.3</ecNumber>
    </recommendedName>
</protein>
<dbReference type="Proteomes" id="UP001222800">
    <property type="component" value="Chromosome"/>
</dbReference>
<feature type="transmembrane region" description="Helical" evidence="14">
    <location>
        <begin position="72"/>
        <end position="96"/>
    </location>
</feature>
<evidence type="ECO:0000256" key="1">
    <source>
        <dbReference type="ARBA" id="ARBA00000085"/>
    </source>
</evidence>
<keyword evidence="6" id="KW-0808">Transferase</keyword>
<dbReference type="Pfam" id="PF06580">
    <property type="entry name" value="His_kinase"/>
    <property type="match status" value="1"/>
</dbReference>
<evidence type="ECO:0000313" key="16">
    <source>
        <dbReference type="EMBL" id="WFD09228.1"/>
    </source>
</evidence>
<feature type="domain" description="Histidine kinase/HSP90-like ATPase" evidence="15">
    <location>
        <begin position="449"/>
        <end position="556"/>
    </location>
</feature>
<dbReference type="InterPro" id="IPR003018">
    <property type="entry name" value="GAF"/>
</dbReference>
<dbReference type="Gene3D" id="3.30.565.10">
    <property type="entry name" value="Histidine kinase-like ATPase, C-terminal domain"/>
    <property type="match status" value="1"/>
</dbReference>
<dbReference type="Pfam" id="PF02518">
    <property type="entry name" value="HATPase_c"/>
    <property type="match status" value="1"/>
</dbReference>
<dbReference type="SUPFAM" id="SSF55781">
    <property type="entry name" value="GAF domain-like"/>
    <property type="match status" value="1"/>
</dbReference>
<evidence type="ECO:0000256" key="13">
    <source>
        <dbReference type="ARBA" id="ARBA00023136"/>
    </source>
</evidence>
<keyword evidence="8" id="KW-0547">Nucleotide-binding</keyword>
<dbReference type="GO" id="GO:0016301">
    <property type="term" value="F:kinase activity"/>
    <property type="evidence" value="ECO:0007669"/>
    <property type="project" value="UniProtKB-KW"/>
</dbReference>
<feature type="transmembrane region" description="Helical" evidence="14">
    <location>
        <begin position="103"/>
        <end position="125"/>
    </location>
</feature>
<evidence type="ECO:0000256" key="5">
    <source>
        <dbReference type="ARBA" id="ARBA00022553"/>
    </source>
</evidence>
<dbReference type="InterPro" id="IPR029016">
    <property type="entry name" value="GAF-like_dom_sf"/>
</dbReference>
<keyword evidence="12" id="KW-0902">Two-component regulatory system</keyword>
<evidence type="ECO:0000256" key="9">
    <source>
        <dbReference type="ARBA" id="ARBA00022777"/>
    </source>
</evidence>
<keyword evidence="11 14" id="KW-1133">Transmembrane helix</keyword>
<dbReference type="InterPro" id="IPR011620">
    <property type="entry name" value="Sig_transdc_His_kinase_LytS_TM"/>
</dbReference>
<gene>
    <name evidence="16" type="ORF">P4S50_12630</name>
</gene>
<keyword evidence="5" id="KW-0597">Phosphoprotein</keyword>
<dbReference type="InterPro" id="IPR003594">
    <property type="entry name" value="HATPase_dom"/>
</dbReference>
<evidence type="ECO:0000256" key="8">
    <source>
        <dbReference type="ARBA" id="ARBA00022741"/>
    </source>
</evidence>
<feature type="transmembrane region" description="Helical" evidence="14">
    <location>
        <begin position="40"/>
        <end position="60"/>
    </location>
</feature>
<name>A0ABY8E8K7_9FIRM</name>
<dbReference type="InterPro" id="IPR010559">
    <property type="entry name" value="Sig_transdc_His_kin_internal"/>
</dbReference>
<dbReference type="Pfam" id="PF07694">
    <property type="entry name" value="5TM-5TMR_LYT"/>
    <property type="match status" value="1"/>
</dbReference>
<accession>A0ABY8E8K7</accession>
<evidence type="ECO:0000256" key="12">
    <source>
        <dbReference type="ARBA" id="ARBA00023012"/>
    </source>
</evidence>
<sequence length="559" mass="62157">MIYLLKNLINNLGYVVLIAFMISKIKSFKKIIQKDEFNYIDLFVLSFIFGTFGILGTYIGTDVRGAIANTRIIGVMAGGILCGPFVGIVSGIIAGLHRYLIDVGGITAFPCFVSTVIGGCISGIIYNKSTDKNRWIYGILGGILIESISMGLILLLSRPFTVAFLIVKKIYIPMTLVNGMGIGIVILITENIFEEKEEIAARQAKLALEIANKTLPYFRNINNDSLKQICTVIKDSVGASAVSITDKKYILAHVGDGDDHHIDGEKVLTRATEKVIETGEIVVLRTNKQIACPSENCPLKSAIIMPLKDSESVVGALKIYYNKEDSISFKDETLAIGLSQMISTQLEIAKIERLKEMANKAEIKALQAQINPHFLFNALNTIVSFIRINPDRARELIISLSTYLRYNLEIGESCVDINKELDQVKAYVEIEKARFGDKLNVVYNIDESIEIKVPSLIIQPLVENSIKHGILKGTGSGCVTVKVQRNFDDDIEISIQDDGIGIDEKIIKNIYKRNMKENKIGLVNVHNRLRLIYGKGLDIQRLDKGTKISFIIYREGKRQ</sequence>
<organism evidence="16 17">
    <name type="scientific">Tepidibacter hydrothermalis</name>
    <dbReference type="NCBI Taxonomy" id="3036126"/>
    <lineage>
        <taxon>Bacteria</taxon>
        <taxon>Bacillati</taxon>
        <taxon>Bacillota</taxon>
        <taxon>Clostridia</taxon>
        <taxon>Peptostreptococcales</taxon>
        <taxon>Peptostreptococcaceae</taxon>
        <taxon>Tepidibacter</taxon>
    </lineage>
</organism>
<feature type="transmembrane region" description="Helical" evidence="14">
    <location>
        <begin position="137"/>
        <end position="158"/>
    </location>
</feature>
<evidence type="ECO:0000259" key="15">
    <source>
        <dbReference type="SMART" id="SM00387"/>
    </source>
</evidence>
<keyword evidence="10" id="KW-0067">ATP-binding</keyword>
<keyword evidence="7 14" id="KW-0812">Transmembrane</keyword>
<reference evidence="16 17" key="1">
    <citation type="submission" date="2023-03" db="EMBL/GenBank/DDBJ databases">
        <title>Complete genome sequence of Tepidibacter sp. SWIR-1, isolated from a deep-sea hydrothermal vent.</title>
        <authorList>
            <person name="Li X."/>
        </authorList>
    </citation>
    <scope>NUCLEOTIDE SEQUENCE [LARGE SCALE GENOMIC DNA]</scope>
    <source>
        <strain evidence="16 17">SWIR-1</strain>
    </source>
</reference>
<dbReference type="SMART" id="SM00387">
    <property type="entry name" value="HATPase_c"/>
    <property type="match status" value="1"/>
</dbReference>
<comment type="subcellular location">
    <subcellularLocation>
        <location evidence="2">Cell membrane</location>
        <topology evidence="2">Multi-pass membrane protein</topology>
    </subcellularLocation>
</comment>
<evidence type="ECO:0000313" key="17">
    <source>
        <dbReference type="Proteomes" id="UP001222800"/>
    </source>
</evidence>
<dbReference type="Pfam" id="PF01590">
    <property type="entry name" value="GAF"/>
    <property type="match status" value="1"/>
</dbReference>
<evidence type="ECO:0000256" key="10">
    <source>
        <dbReference type="ARBA" id="ARBA00022840"/>
    </source>
</evidence>
<evidence type="ECO:0000256" key="7">
    <source>
        <dbReference type="ARBA" id="ARBA00022692"/>
    </source>
</evidence>
<dbReference type="InterPro" id="IPR050640">
    <property type="entry name" value="Bact_2-comp_sensor_kinase"/>
</dbReference>
<keyword evidence="9 16" id="KW-0418">Kinase</keyword>
<evidence type="ECO:0000256" key="3">
    <source>
        <dbReference type="ARBA" id="ARBA00012438"/>
    </source>
</evidence>
<keyword evidence="4" id="KW-1003">Cell membrane</keyword>
<dbReference type="PANTHER" id="PTHR34220">
    <property type="entry name" value="SENSOR HISTIDINE KINASE YPDA"/>
    <property type="match status" value="1"/>
</dbReference>
<proteinExistence type="predicted"/>
<dbReference type="SUPFAM" id="SSF55874">
    <property type="entry name" value="ATPase domain of HSP90 chaperone/DNA topoisomerase II/histidine kinase"/>
    <property type="match status" value="1"/>
</dbReference>
<dbReference type="PANTHER" id="PTHR34220:SF7">
    <property type="entry name" value="SENSOR HISTIDINE KINASE YPDA"/>
    <property type="match status" value="1"/>
</dbReference>
<evidence type="ECO:0000256" key="2">
    <source>
        <dbReference type="ARBA" id="ARBA00004651"/>
    </source>
</evidence>
<evidence type="ECO:0000256" key="4">
    <source>
        <dbReference type="ARBA" id="ARBA00022475"/>
    </source>
</evidence>
<comment type="catalytic activity">
    <reaction evidence="1">
        <text>ATP + protein L-histidine = ADP + protein N-phospho-L-histidine.</text>
        <dbReference type="EC" id="2.7.13.3"/>
    </reaction>
</comment>
<evidence type="ECO:0000256" key="6">
    <source>
        <dbReference type="ARBA" id="ARBA00022679"/>
    </source>
</evidence>
<keyword evidence="13 14" id="KW-0472">Membrane</keyword>
<keyword evidence="17" id="KW-1185">Reference proteome</keyword>
<dbReference type="EMBL" id="CP120733">
    <property type="protein sequence ID" value="WFD09228.1"/>
    <property type="molecule type" value="Genomic_DNA"/>
</dbReference>
<evidence type="ECO:0000256" key="11">
    <source>
        <dbReference type="ARBA" id="ARBA00022989"/>
    </source>
</evidence>
<dbReference type="RefSeq" id="WP_277731151.1">
    <property type="nucleotide sequence ID" value="NZ_CP120733.1"/>
</dbReference>
<evidence type="ECO:0000256" key="14">
    <source>
        <dbReference type="SAM" id="Phobius"/>
    </source>
</evidence>
<dbReference type="EC" id="2.7.13.3" evidence="3"/>
<dbReference type="Gene3D" id="3.30.450.40">
    <property type="match status" value="1"/>
</dbReference>
<dbReference type="InterPro" id="IPR036890">
    <property type="entry name" value="HATPase_C_sf"/>
</dbReference>
<feature type="transmembrane region" description="Helical" evidence="14">
    <location>
        <begin position="170"/>
        <end position="188"/>
    </location>
</feature>